<dbReference type="AlphaFoldDB" id="A0A9N9IH94"/>
<protein>
    <submittedName>
        <fullName evidence="1">5188_t:CDS:1</fullName>
    </submittedName>
</protein>
<dbReference type="Proteomes" id="UP000789759">
    <property type="component" value="Unassembled WGS sequence"/>
</dbReference>
<proteinExistence type="predicted"/>
<evidence type="ECO:0000313" key="1">
    <source>
        <dbReference type="EMBL" id="CAG8737052.1"/>
    </source>
</evidence>
<name>A0A9N9IH94_9GLOM</name>
<gene>
    <name evidence="1" type="ORF">CPELLU_LOCUS13864</name>
</gene>
<keyword evidence="2" id="KW-1185">Reference proteome</keyword>
<evidence type="ECO:0000313" key="2">
    <source>
        <dbReference type="Proteomes" id="UP000789759"/>
    </source>
</evidence>
<comment type="caution">
    <text evidence="1">The sequence shown here is derived from an EMBL/GenBank/DDBJ whole genome shotgun (WGS) entry which is preliminary data.</text>
</comment>
<dbReference type="Gene3D" id="1.10.510.10">
    <property type="entry name" value="Transferase(Phosphotransferase) domain 1"/>
    <property type="match status" value="1"/>
</dbReference>
<dbReference type="EMBL" id="CAJVQA010015412">
    <property type="protein sequence ID" value="CAG8737052.1"/>
    <property type="molecule type" value="Genomic_DNA"/>
</dbReference>
<accession>A0A9N9IH94</accession>
<organism evidence="1 2">
    <name type="scientific">Cetraspora pellucida</name>
    <dbReference type="NCBI Taxonomy" id="1433469"/>
    <lineage>
        <taxon>Eukaryota</taxon>
        <taxon>Fungi</taxon>
        <taxon>Fungi incertae sedis</taxon>
        <taxon>Mucoromycota</taxon>
        <taxon>Glomeromycotina</taxon>
        <taxon>Glomeromycetes</taxon>
        <taxon>Diversisporales</taxon>
        <taxon>Gigasporaceae</taxon>
        <taxon>Cetraspora</taxon>
    </lineage>
</organism>
<reference evidence="1" key="1">
    <citation type="submission" date="2021-06" db="EMBL/GenBank/DDBJ databases">
        <authorList>
            <person name="Kallberg Y."/>
            <person name="Tangrot J."/>
            <person name="Rosling A."/>
        </authorList>
    </citation>
    <scope>NUCLEOTIDE SEQUENCE</scope>
    <source>
        <strain evidence="1">FL966</strain>
    </source>
</reference>
<dbReference type="OrthoDB" id="2445072at2759"/>
<sequence length="161" mass="18661">MYSSVGNNNSQDEIVKELCDLYNNERMKGKFTDLIFDTMDQFLVKEDQRSNVLIKLLSNNQINPVIRDDGLRPNFALSTPGCYIELGTKCMDSDPQKRPNINDVKLAINNWIDQINSDNDNKIKKQFLDSDVYNSLFPITLQKKHPDHVYTSEIRTLLKME</sequence>